<name>A0A392S873_9FABA</name>
<dbReference type="EMBL" id="LXQA010340119">
    <property type="protein sequence ID" value="MCI45143.1"/>
    <property type="molecule type" value="Genomic_DNA"/>
</dbReference>
<proteinExistence type="predicted"/>
<comment type="caution">
    <text evidence="1">The sequence shown here is derived from an EMBL/GenBank/DDBJ whole genome shotgun (WGS) entry which is preliminary data.</text>
</comment>
<sequence>MGAASVVGSETSPPMQSKMLATWQAVIGCVK</sequence>
<accession>A0A392S873</accession>
<evidence type="ECO:0000313" key="2">
    <source>
        <dbReference type="Proteomes" id="UP000265520"/>
    </source>
</evidence>
<evidence type="ECO:0000313" key="1">
    <source>
        <dbReference type="EMBL" id="MCI45143.1"/>
    </source>
</evidence>
<reference evidence="1 2" key="1">
    <citation type="journal article" date="2018" name="Front. Plant Sci.">
        <title>Red Clover (Trifolium pratense) and Zigzag Clover (T. medium) - A Picture of Genomic Similarities and Differences.</title>
        <authorList>
            <person name="Dluhosova J."/>
            <person name="Istvanek J."/>
            <person name="Nedelnik J."/>
            <person name="Repkova J."/>
        </authorList>
    </citation>
    <scope>NUCLEOTIDE SEQUENCE [LARGE SCALE GENOMIC DNA]</scope>
    <source>
        <strain evidence="2">cv. 10/8</strain>
        <tissue evidence="1">Leaf</tissue>
    </source>
</reference>
<dbReference type="Proteomes" id="UP000265520">
    <property type="component" value="Unassembled WGS sequence"/>
</dbReference>
<feature type="non-terminal residue" evidence="1">
    <location>
        <position position="31"/>
    </location>
</feature>
<organism evidence="1 2">
    <name type="scientific">Trifolium medium</name>
    <dbReference type="NCBI Taxonomy" id="97028"/>
    <lineage>
        <taxon>Eukaryota</taxon>
        <taxon>Viridiplantae</taxon>
        <taxon>Streptophyta</taxon>
        <taxon>Embryophyta</taxon>
        <taxon>Tracheophyta</taxon>
        <taxon>Spermatophyta</taxon>
        <taxon>Magnoliopsida</taxon>
        <taxon>eudicotyledons</taxon>
        <taxon>Gunneridae</taxon>
        <taxon>Pentapetalae</taxon>
        <taxon>rosids</taxon>
        <taxon>fabids</taxon>
        <taxon>Fabales</taxon>
        <taxon>Fabaceae</taxon>
        <taxon>Papilionoideae</taxon>
        <taxon>50 kb inversion clade</taxon>
        <taxon>NPAAA clade</taxon>
        <taxon>Hologalegina</taxon>
        <taxon>IRL clade</taxon>
        <taxon>Trifolieae</taxon>
        <taxon>Trifolium</taxon>
    </lineage>
</organism>
<dbReference type="AlphaFoldDB" id="A0A392S873"/>
<protein>
    <submittedName>
        <fullName evidence="1">Uncharacterized protein</fullName>
    </submittedName>
</protein>
<keyword evidence="2" id="KW-1185">Reference proteome</keyword>